<reference evidence="1" key="1">
    <citation type="submission" date="2021-01" db="EMBL/GenBank/DDBJ databases">
        <title>Whole genome shotgun sequence of Actinoplanes ferrugineus NBRC 15555.</title>
        <authorList>
            <person name="Komaki H."/>
            <person name="Tamura T."/>
        </authorList>
    </citation>
    <scope>NUCLEOTIDE SEQUENCE</scope>
    <source>
        <strain evidence="1">NBRC 15555</strain>
    </source>
</reference>
<organism evidence="1 2">
    <name type="scientific">Paractinoplanes ferrugineus</name>
    <dbReference type="NCBI Taxonomy" id="113564"/>
    <lineage>
        <taxon>Bacteria</taxon>
        <taxon>Bacillati</taxon>
        <taxon>Actinomycetota</taxon>
        <taxon>Actinomycetes</taxon>
        <taxon>Micromonosporales</taxon>
        <taxon>Micromonosporaceae</taxon>
        <taxon>Paractinoplanes</taxon>
    </lineage>
</organism>
<proteinExistence type="predicted"/>
<sequence>MTSDEGPDRAVADDRAAIADIVRTFFGAFASGADCTARLDALRQVFLPEAVIVRTGGGVPVVSGVDGFIAPRRELLSGGTLTDFREWELRGHTEIFGDVAHHFCSYAKAGVQNGAAFTGRGMKTLQFVRLPAGWRISAVAWDDERDGLAIDGGVQSAEVRGTR</sequence>
<dbReference type="EMBL" id="BOMM01000040">
    <property type="protein sequence ID" value="GIE12670.1"/>
    <property type="molecule type" value="Genomic_DNA"/>
</dbReference>
<comment type="caution">
    <text evidence="1">The sequence shown here is derived from an EMBL/GenBank/DDBJ whole genome shotgun (WGS) entry which is preliminary data.</text>
</comment>
<evidence type="ECO:0008006" key="3">
    <source>
        <dbReference type="Google" id="ProtNLM"/>
    </source>
</evidence>
<dbReference type="InterPro" id="IPR032710">
    <property type="entry name" value="NTF2-like_dom_sf"/>
</dbReference>
<evidence type="ECO:0000313" key="1">
    <source>
        <dbReference type="EMBL" id="GIE12670.1"/>
    </source>
</evidence>
<keyword evidence="2" id="KW-1185">Reference proteome</keyword>
<dbReference type="Proteomes" id="UP000598174">
    <property type="component" value="Unassembled WGS sequence"/>
</dbReference>
<accession>A0A919J1E3</accession>
<dbReference type="AlphaFoldDB" id="A0A919J1E3"/>
<protein>
    <recommendedName>
        <fullName evidence="3">DUF4440 domain-containing protein</fullName>
    </recommendedName>
</protein>
<dbReference type="SUPFAM" id="SSF54427">
    <property type="entry name" value="NTF2-like"/>
    <property type="match status" value="1"/>
</dbReference>
<gene>
    <name evidence="1" type="ORF">Afe05nite_45100</name>
</gene>
<evidence type="ECO:0000313" key="2">
    <source>
        <dbReference type="Proteomes" id="UP000598174"/>
    </source>
</evidence>
<dbReference type="Gene3D" id="3.10.450.50">
    <property type="match status" value="1"/>
</dbReference>
<name>A0A919J1E3_9ACTN</name>